<organism evidence="1 2">
    <name type="scientific">Malus domestica</name>
    <name type="common">Apple</name>
    <name type="synonym">Pyrus malus</name>
    <dbReference type="NCBI Taxonomy" id="3750"/>
    <lineage>
        <taxon>Eukaryota</taxon>
        <taxon>Viridiplantae</taxon>
        <taxon>Streptophyta</taxon>
        <taxon>Embryophyta</taxon>
        <taxon>Tracheophyta</taxon>
        <taxon>Spermatophyta</taxon>
        <taxon>Magnoliopsida</taxon>
        <taxon>eudicotyledons</taxon>
        <taxon>Gunneridae</taxon>
        <taxon>Pentapetalae</taxon>
        <taxon>rosids</taxon>
        <taxon>fabids</taxon>
        <taxon>Rosales</taxon>
        <taxon>Rosaceae</taxon>
        <taxon>Amygdaloideae</taxon>
        <taxon>Maleae</taxon>
        <taxon>Malus</taxon>
    </lineage>
</organism>
<comment type="caution">
    <text evidence="1">The sequence shown here is derived from an EMBL/GenBank/DDBJ whole genome shotgun (WGS) entry which is preliminary data.</text>
</comment>
<reference evidence="1 2" key="1">
    <citation type="submission" date="2018-10" db="EMBL/GenBank/DDBJ databases">
        <title>A high-quality apple genome assembly.</title>
        <authorList>
            <person name="Hu J."/>
        </authorList>
    </citation>
    <scope>NUCLEOTIDE SEQUENCE [LARGE SCALE GENOMIC DNA]</scope>
    <source>
        <strain evidence="2">cv. HFTH1</strain>
        <tissue evidence="1">Young leaf</tissue>
    </source>
</reference>
<dbReference type="Proteomes" id="UP000290289">
    <property type="component" value="Chromosome 15"/>
</dbReference>
<gene>
    <name evidence="1" type="ORF">DVH24_012681</name>
</gene>
<dbReference type="AlphaFoldDB" id="A0A498HU35"/>
<proteinExistence type="predicted"/>
<evidence type="ECO:0000313" key="2">
    <source>
        <dbReference type="Proteomes" id="UP000290289"/>
    </source>
</evidence>
<evidence type="ECO:0000313" key="1">
    <source>
        <dbReference type="EMBL" id="RXH72997.1"/>
    </source>
</evidence>
<feature type="non-terminal residue" evidence="1">
    <location>
        <position position="1"/>
    </location>
</feature>
<keyword evidence="2" id="KW-1185">Reference proteome</keyword>
<dbReference type="EMBL" id="RDQH01000341">
    <property type="protein sequence ID" value="RXH72997.1"/>
    <property type="molecule type" value="Genomic_DNA"/>
</dbReference>
<accession>A0A498HU35</accession>
<sequence>IRKLSNVELKPCYKSNTPPVEVKINKNSPYPLCHPHTIPFPSPSAPLHIRSHPHSPDPQIPLHLYTSILLQIPFVFPTPIPHPERLAVTPTCCDTCDDRGLSVEERVAVLPSEDEGLVGFLELNGVKRVGVEDGADDVEFLDDEGVKKVGGRGVGIGGLDWMRFFEEYQAEFVMQSRRFETYGRGVREVGPSEEKD</sequence>
<protein>
    <submittedName>
        <fullName evidence="1">Uncharacterized protein</fullName>
    </submittedName>
</protein>
<name>A0A498HU35_MALDO</name>